<accession>A0AAW1YB65</accession>
<reference evidence="1 2" key="1">
    <citation type="journal article" date="2023" name="G3 (Bethesda)">
        <title>A chromosome-length genome assembly and annotation of blackberry (Rubus argutus, cv. 'Hillquist').</title>
        <authorList>
            <person name="Bruna T."/>
            <person name="Aryal R."/>
            <person name="Dudchenko O."/>
            <person name="Sargent D.J."/>
            <person name="Mead D."/>
            <person name="Buti M."/>
            <person name="Cavallini A."/>
            <person name="Hytonen T."/>
            <person name="Andres J."/>
            <person name="Pham M."/>
            <person name="Weisz D."/>
            <person name="Mascagni F."/>
            <person name="Usai G."/>
            <person name="Natali L."/>
            <person name="Bassil N."/>
            <person name="Fernandez G.E."/>
            <person name="Lomsadze A."/>
            <person name="Armour M."/>
            <person name="Olukolu B."/>
            <person name="Poorten T."/>
            <person name="Britton C."/>
            <person name="Davik J."/>
            <person name="Ashrafi H."/>
            <person name="Aiden E.L."/>
            <person name="Borodovsky M."/>
            <person name="Worthington M."/>
        </authorList>
    </citation>
    <scope>NUCLEOTIDE SEQUENCE [LARGE SCALE GENOMIC DNA]</scope>
    <source>
        <strain evidence="1">PI 553951</strain>
    </source>
</reference>
<organism evidence="1 2">
    <name type="scientific">Rubus argutus</name>
    <name type="common">Southern blackberry</name>
    <dbReference type="NCBI Taxonomy" id="59490"/>
    <lineage>
        <taxon>Eukaryota</taxon>
        <taxon>Viridiplantae</taxon>
        <taxon>Streptophyta</taxon>
        <taxon>Embryophyta</taxon>
        <taxon>Tracheophyta</taxon>
        <taxon>Spermatophyta</taxon>
        <taxon>Magnoliopsida</taxon>
        <taxon>eudicotyledons</taxon>
        <taxon>Gunneridae</taxon>
        <taxon>Pentapetalae</taxon>
        <taxon>rosids</taxon>
        <taxon>fabids</taxon>
        <taxon>Rosales</taxon>
        <taxon>Rosaceae</taxon>
        <taxon>Rosoideae</taxon>
        <taxon>Rosoideae incertae sedis</taxon>
        <taxon>Rubus</taxon>
    </lineage>
</organism>
<protein>
    <submittedName>
        <fullName evidence="1">Uncharacterized protein</fullName>
    </submittedName>
</protein>
<dbReference type="Proteomes" id="UP001457282">
    <property type="component" value="Unassembled WGS sequence"/>
</dbReference>
<sequence>MAAANVVLVAQQIGNYGLTGDVPVLDDCVVAAGDQMELIGNWVLDDTNSAYGLTVLMHYDDYDDVWPSNIFLPLFCPTRL</sequence>
<gene>
    <name evidence="1" type="ORF">M0R45_010979</name>
</gene>
<evidence type="ECO:0000313" key="1">
    <source>
        <dbReference type="EMBL" id="KAK9945464.1"/>
    </source>
</evidence>
<comment type="caution">
    <text evidence="1">The sequence shown here is derived from an EMBL/GenBank/DDBJ whole genome shotgun (WGS) entry which is preliminary data.</text>
</comment>
<dbReference type="AlphaFoldDB" id="A0AAW1YB65"/>
<dbReference type="EMBL" id="JBEDUW010000002">
    <property type="protein sequence ID" value="KAK9945464.1"/>
    <property type="molecule type" value="Genomic_DNA"/>
</dbReference>
<keyword evidence="2" id="KW-1185">Reference proteome</keyword>
<evidence type="ECO:0000313" key="2">
    <source>
        <dbReference type="Proteomes" id="UP001457282"/>
    </source>
</evidence>
<proteinExistence type="predicted"/>
<name>A0AAW1YB65_RUBAR</name>